<dbReference type="Proteomes" id="UP001610104">
    <property type="component" value="Unassembled WGS sequence"/>
</dbReference>
<evidence type="ECO:0000313" key="3">
    <source>
        <dbReference type="Proteomes" id="UP001610104"/>
    </source>
</evidence>
<dbReference type="Pfam" id="PF24346">
    <property type="entry name" value="DUF7507"/>
    <property type="match status" value="1"/>
</dbReference>
<dbReference type="EMBL" id="JBAWKC010000003">
    <property type="protein sequence ID" value="MFH6769027.1"/>
    <property type="molecule type" value="Genomic_DNA"/>
</dbReference>
<gene>
    <name evidence="2" type="ORF">V8G56_09805</name>
</gene>
<sequence length="472" mass="50005">MHKCVQSIKTTTTTSSFTTFLLTLLLFVMLPFTALGQCPNTYVSTPTVGTTAGTITFNFEAGNGAADQDVACDFVRAHGGTGTNPCSGGSITVAGITYNYTGNNGGGTSQPIVLTYTAATNVTTAPTDFQIAEGIGCGQTSDDERLSIIFQDIETGQNCTSSNSYFSMTLIDNGFGPYTLLQSGNSALVFGTDSYASGTYTTATIKAGIYILVFTDASGKEHSFIYNHITQIGTCLRQSNLDIVKTITSGDPYYAVGDIITYSYAVTSDAPITNPFVTDDHIIGNITTYTGDSNSDGILQVGEIWTFSGTYMVTQDDINNGSVTNLAFARGLDENGLPIFSEVDNATATLNPCSFEATCNLDPTEKVIEGCDITDLPSPFTNAADVFSGITTDPCGDLVLKHDDVPSGTLCPDGLSVVRTYTLFDDLNNNQTLDVGEEFEICVGNFKIVDTTAPTWDVSPSDMLTVECDPAT</sequence>
<organism evidence="2 3">
    <name type="scientific">Gaetbulibacter aquiaggeris</name>
    <dbReference type="NCBI Taxonomy" id="1735373"/>
    <lineage>
        <taxon>Bacteria</taxon>
        <taxon>Pseudomonadati</taxon>
        <taxon>Bacteroidota</taxon>
        <taxon>Flavobacteriia</taxon>
        <taxon>Flavobacteriales</taxon>
        <taxon>Flavobacteriaceae</taxon>
        <taxon>Gaetbulibacter</taxon>
    </lineage>
</organism>
<feature type="non-terminal residue" evidence="2">
    <location>
        <position position="472"/>
    </location>
</feature>
<reference evidence="2 3" key="1">
    <citation type="submission" date="2024-02" db="EMBL/GenBank/DDBJ databases">
        <title>A Gaetbulibacter species isolated from tidal flats and genomic insights of their niches.</title>
        <authorList>
            <person name="Ye Y."/>
        </authorList>
    </citation>
    <scope>NUCLEOTIDE SEQUENCE [LARGE SCALE GENOMIC DNA]</scope>
    <source>
        <strain evidence="2 3">KEM-8</strain>
    </source>
</reference>
<dbReference type="RefSeq" id="WP_395438274.1">
    <property type="nucleotide sequence ID" value="NZ_JBAWKC010000003.1"/>
</dbReference>
<accession>A0ABW7MQE6</accession>
<protein>
    <recommendedName>
        <fullName evidence="1">DUF7507 domain-containing protein</fullName>
    </recommendedName>
</protein>
<evidence type="ECO:0000259" key="1">
    <source>
        <dbReference type="Pfam" id="PF24346"/>
    </source>
</evidence>
<proteinExistence type="predicted"/>
<name>A0ABW7MQE6_9FLAO</name>
<dbReference type="InterPro" id="IPR055354">
    <property type="entry name" value="DUF7507"/>
</dbReference>
<evidence type="ECO:0000313" key="2">
    <source>
        <dbReference type="EMBL" id="MFH6769027.1"/>
    </source>
</evidence>
<feature type="domain" description="DUF7507" evidence="1">
    <location>
        <begin position="239"/>
        <end position="339"/>
    </location>
</feature>
<keyword evidence="3" id="KW-1185">Reference proteome</keyword>
<comment type="caution">
    <text evidence="2">The sequence shown here is derived from an EMBL/GenBank/DDBJ whole genome shotgun (WGS) entry which is preliminary data.</text>
</comment>